<dbReference type="PROSITE" id="PS51257">
    <property type="entry name" value="PROKAR_LIPOPROTEIN"/>
    <property type="match status" value="1"/>
</dbReference>
<evidence type="ECO:0008006" key="4">
    <source>
        <dbReference type="Google" id="ProtNLM"/>
    </source>
</evidence>
<feature type="chain" id="PRO_5009816672" description="Lipoprotein" evidence="1">
    <location>
        <begin position="19"/>
        <end position="207"/>
    </location>
</feature>
<dbReference type="OrthoDB" id="8637570at2"/>
<name>A0A157RAD2_9BORD</name>
<feature type="signal peptide" evidence="1">
    <location>
        <begin position="1"/>
        <end position="18"/>
    </location>
</feature>
<accession>A0A157RAD2</accession>
<evidence type="ECO:0000256" key="1">
    <source>
        <dbReference type="SAM" id="SignalP"/>
    </source>
</evidence>
<dbReference type="EMBL" id="LT546645">
    <property type="protein sequence ID" value="SAI68946.1"/>
    <property type="molecule type" value="Genomic_DNA"/>
</dbReference>
<dbReference type="RefSeq" id="WP_063492561.1">
    <property type="nucleotide sequence ID" value="NZ_CP016340.1"/>
</dbReference>
<evidence type="ECO:0000313" key="3">
    <source>
        <dbReference type="Proteomes" id="UP000076825"/>
    </source>
</evidence>
<keyword evidence="1" id="KW-0732">Signal</keyword>
<dbReference type="Proteomes" id="UP000076825">
    <property type="component" value="Chromosome 1"/>
</dbReference>
<keyword evidence="3" id="KW-1185">Reference proteome</keyword>
<dbReference type="KEGG" id="btrm:SAMEA390648701586"/>
<dbReference type="AlphaFoldDB" id="A0A157RAD2"/>
<gene>
    <name evidence="2" type="ORF">SAMEA3906487_01586</name>
</gene>
<organism evidence="2 3">
    <name type="scientific">Bordetella trematum</name>
    <dbReference type="NCBI Taxonomy" id="123899"/>
    <lineage>
        <taxon>Bacteria</taxon>
        <taxon>Pseudomonadati</taxon>
        <taxon>Pseudomonadota</taxon>
        <taxon>Betaproteobacteria</taxon>
        <taxon>Burkholderiales</taxon>
        <taxon>Alcaligenaceae</taxon>
        <taxon>Bordetella</taxon>
    </lineage>
</organism>
<evidence type="ECO:0000313" key="2">
    <source>
        <dbReference type="EMBL" id="SAI68946.1"/>
    </source>
</evidence>
<reference evidence="2 3" key="1">
    <citation type="submission" date="2016-04" db="EMBL/GenBank/DDBJ databases">
        <authorList>
            <consortium name="Pathogen Informatics"/>
        </authorList>
    </citation>
    <scope>NUCLEOTIDE SEQUENCE [LARGE SCALE GENOMIC DNA]</scope>
    <source>
        <strain evidence="2 3">H044680328</strain>
    </source>
</reference>
<proteinExistence type="predicted"/>
<dbReference type="STRING" id="123899.SAMEA3906487_01586"/>
<dbReference type="GeneID" id="56591123"/>
<sequence>MRSPIKAVILGGLVVALAACGSAKDANKGNFSKAIQAYLDTQNGLCAALPAKSLPFTLADQDMLSQQGKQRADALVDAGLLSKRDVEVKAMFGNRMLPGAEYSITDEGKKYLVAGGASTMMRQDAFCTGKYAMAEVQNFTEPSDMMGAKVSRVNFLYKLDGAASWAKSASLQQAYPAFAKQTQGDIKGKAALILTNDGWVHERLFKR</sequence>
<protein>
    <recommendedName>
        <fullName evidence="4">Lipoprotein</fullName>
    </recommendedName>
</protein>
<dbReference type="eggNOG" id="ENOG50332VP">
    <property type="taxonomic scope" value="Bacteria"/>
</dbReference>
<dbReference type="PATRIC" id="fig|123899.6.peg.1566"/>